<keyword evidence="3" id="KW-1185">Reference proteome</keyword>
<reference evidence="3" key="1">
    <citation type="journal article" date="2019" name="Int. J. Syst. Evol. Microbiol.">
        <title>The Global Catalogue of Microorganisms (GCM) 10K type strain sequencing project: providing services to taxonomists for standard genome sequencing and annotation.</title>
        <authorList>
            <consortium name="The Broad Institute Genomics Platform"/>
            <consortium name="The Broad Institute Genome Sequencing Center for Infectious Disease"/>
            <person name="Wu L."/>
            <person name="Ma J."/>
        </authorList>
    </citation>
    <scope>NUCLEOTIDE SEQUENCE [LARGE SCALE GENOMIC DNA]</scope>
    <source>
        <strain evidence="3">ZS-22-S1</strain>
    </source>
</reference>
<accession>A0ABV9RTW4</accession>
<dbReference type="EMBL" id="JBHSIS010000002">
    <property type="protein sequence ID" value="MFC4852094.1"/>
    <property type="molecule type" value="Genomic_DNA"/>
</dbReference>
<evidence type="ECO:0008006" key="4">
    <source>
        <dbReference type="Google" id="ProtNLM"/>
    </source>
</evidence>
<organism evidence="2 3">
    <name type="scientific">Actinophytocola glycyrrhizae</name>
    <dbReference type="NCBI Taxonomy" id="2044873"/>
    <lineage>
        <taxon>Bacteria</taxon>
        <taxon>Bacillati</taxon>
        <taxon>Actinomycetota</taxon>
        <taxon>Actinomycetes</taxon>
        <taxon>Pseudonocardiales</taxon>
        <taxon>Pseudonocardiaceae</taxon>
    </lineage>
</organism>
<evidence type="ECO:0000313" key="3">
    <source>
        <dbReference type="Proteomes" id="UP001595859"/>
    </source>
</evidence>
<name>A0ABV9RTW4_9PSEU</name>
<protein>
    <recommendedName>
        <fullName evidence="4">DUF4350 domain-containing protein</fullName>
    </recommendedName>
</protein>
<evidence type="ECO:0000313" key="2">
    <source>
        <dbReference type="EMBL" id="MFC4852094.1"/>
    </source>
</evidence>
<dbReference type="Proteomes" id="UP001595859">
    <property type="component" value="Unassembled WGS sequence"/>
</dbReference>
<proteinExistence type="predicted"/>
<keyword evidence="1" id="KW-0472">Membrane</keyword>
<feature type="transmembrane region" description="Helical" evidence="1">
    <location>
        <begin position="211"/>
        <end position="232"/>
    </location>
</feature>
<keyword evidence="1" id="KW-1133">Transmembrane helix</keyword>
<evidence type="ECO:0000256" key="1">
    <source>
        <dbReference type="SAM" id="Phobius"/>
    </source>
</evidence>
<gene>
    <name evidence="2" type="ORF">ACFPCV_01170</name>
</gene>
<comment type="caution">
    <text evidence="2">The sequence shown here is derived from an EMBL/GenBank/DDBJ whole genome shotgun (WGS) entry which is preliminary data.</text>
</comment>
<sequence>MSGGTKRWLGVPRWLYAAVALAAVVSALVFGFSSAPPEPVSAQARKVVEGLRTTSVYEEPGGPGIVDAQRSRELIGDRAIVLVLLARPLPDDPTHTTDPRAERCAEIADLVATSVVILYAFDGAGEYDAEYCVGPEFVNADNPVDEEDYVTGVVGGVHLGTHFRVTDTDKFAEVEEYVYTFDQYTMRDSPNGVPRRGVVVPPPPTPDALQAWQVVLALGGILAGTVALFVLLRTAGGFAGARRTRVAANRTRAGEVDARLNRLAATVLHPGKPANARDARRQADLAERYVLLLRDVESARTAARLTEVERELTELEAAAR</sequence>
<keyword evidence="1" id="KW-0812">Transmembrane</keyword>
<dbReference type="RefSeq" id="WP_378053488.1">
    <property type="nucleotide sequence ID" value="NZ_JBHSIS010000002.1"/>
</dbReference>